<feature type="signal peptide" evidence="2">
    <location>
        <begin position="1"/>
        <end position="33"/>
    </location>
</feature>
<dbReference type="RefSeq" id="WP_039713415.1">
    <property type="nucleotide sequence ID" value="NZ_JTJC03000003.1"/>
</dbReference>
<name>A0A9X5E7F4_9CYAN</name>
<dbReference type="GO" id="GO:0004553">
    <property type="term" value="F:hydrolase activity, hydrolyzing O-glycosyl compounds"/>
    <property type="evidence" value="ECO:0007669"/>
    <property type="project" value="InterPro"/>
</dbReference>
<proteinExistence type="inferred from homology"/>
<dbReference type="SUPFAM" id="SSF49899">
    <property type="entry name" value="Concanavalin A-like lectins/glucanases"/>
    <property type="match status" value="1"/>
</dbReference>
<keyword evidence="5" id="KW-1185">Reference proteome</keyword>
<gene>
    <name evidence="4" type="ORF">QH73_0013160</name>
</gene>
<organism evidence="4 5">
    <name type="scientific">Scytonema millei VB511283</name>
    <dbReference type="NCBI Taxonomy" id="1245923"/>
    <lineage>
        <taxon>Bacteria</taxon>
        <taxon>Bacillati</taxon>
        <taxon>Cyanobacteriota</taxon>
        <taxon>Cyanophyceae</taxon>
        <taxon>Nostocales</taxon>
        <taxon>Scytonemataceae</taxon>
        <taxon>Scytonema</taxon>
    </lineage>
</organism>
<dbReference type="EMBL" id="JTJC03000003">
    <property type="protein sequence ID" value="NHC35599.1"/>
    <property type="molecule type" value="Genomic_DNA"/>
</dbReference>
<keyword evidence="2" id="KW-0732">Signal</keyword>
<dbReference type="InterPro" id="IPR050546">
    <property type="entry name" value="Glycosyl_Hydrlase_16"/>
</dbReference>
<dbReference type="Pfam" id="PF00722">
    <property type="entry name" value="Glyco_hydro_16"/>
    <property type="match status" value="1"/>
</dbReference>
<dbReference type="OrthoDB" id="657277at2"/>
<dbReference type="PROSITE" id="PS51762">
    <property type="entry name" value="GH16_2"/>
    <property type="match status" value="1"/>
</dbReference>
<sequence>MKHSFWLRKSVRPTLLSFAIIATTLFSPTVVRADNWRVVFEDEFNGTSLDPLKWDTCYWWHLGAGCANHGAQEIQWFLPEEVLVQNGILRIRTQKRIWNAYNATFQYTSGMISSHQRYAFQYGFVEIRAKVPKGRGFWPTMWLAAENRNWPPEVNIAEFVGSDMKSVLMVLHYINDRGKPTYSSLSWGNNFDFSENYHVYAVLWEPNAMIWYVDGVERMRYTNSENIPQQPMYILSTLAIGPIWTNKLPDDSTPFPSYFDIDYIKVWQRQ</sequence>
<dbReference type="AlphaFoldDB" id="A0A9X5E7F4"/>
<keyword evidence="4" id="KW-0378">Hydrolase</keyword>
<dbReference type="PANTHER" id="PTHR10963:SF55">
    <property type="entry name" value="GLYCOSIDE HYDROLASE FAMILY 16 PROTEIN"/>
    <property type="match status" value="1"/>
</dbReference>
<comment type="similarity">
    <text evidence="1">Belongs to the glycosyl hydrolase 16 family.</text>
</comment>
<evidence type="ECO:0000256" key="1">
    <source>
        <dbReference type="ARBA" id="ARBA00006865"/>
    </source>
</evidence>
<dbReference type="PANTHER" id="PTHR10963">
    <property type="entry name" value="GLYCOSYL HYDROLASE-RELATED"/>
    <property type="match status" value="1"/>
</dbReference>
<dbReference type="InterPro" id="IPR013320">
    <property type="entry name" value="ConA-like_dom_sf"/>
</dbReference>
<protein>
    <submittedName>
        <fullName evidence="4">Glycoside hydrolase family 16 protein</fullName>
    </submittedName>
</protein>
<feature type="chain" id="PRO_5040790322" evidence="2">
    <location>
        <begin position="34"/>
        <end position="270"/>
    </location>
</feature>
<evidence type="ECO:0000256" key="2">
    <source>
        <dbReference type="SAM" id="SignalP"/>
    </source>
</evidence>
<dbReference type="CDD" id="cd08023">
    <property type="entry name" value="GH16_laminarinase_like"/>
    <property type="match status" value="1"/>
</dbReference>
<evidence type="ECO:0000259" key="3">
    <source>
        <dbReference type="PROSITE" id="PS51762"/>
    </source>
</evidence>
<evidence type="ECO:0000313" key="4">
    <source>
        <dbReference type="EMBL" id="NHC35599.1"/>
    </source>
</evidence>
<dbReference type="Proteomes" id="UP000031532">
    <property type="component" value="Unassembled WGS sequence"/>
</dbReference>
<feature type="domain" description="GH16" evidence="3">
    <location>
        <begin position="20"/>
        <end position="270"/>
    </location>
</feature>
<dbReference type="GO" id="GO:0005975">
    <property type="term" value="P:carbohydrate metabolic process"/>
    <property type="evidence" value="ECO:0007669"/>
    <property type="project" value="InterPro"/>
</dbReference>
<reference evidence="4 5" key="1">
    <citation type="journal article" date="2015" name="Genome Announc.">
        <title>Draft Genome Sequence of the Terrestrial Cyanobacterium Scytonema millei VB511283, Isolated from Eastern India.</title>
        <authorList>
            <person name="Sen D."/>
            <person name="Chandrababunaidu M.M."/>
            <person name="Singh D."/>
            <person name="Sanghi N."/>
            <person name="Ghorai A."/>
            <person name="Mishra G.P."/>
            <person name="Madduluri M."/>
            <person name="Adhikary S.P."/>
            <person name="Tripathy S."/>
        </authorList>
    </citation>
    <scope>NUCLEOTIDE SEQUENCE [LARGE SCALE GENOMIC DNA]</scope>
    <source>
        <strain evidence="4 5">VB511283</strain>
    </source>
</reference>
<dbReference type="InterPro" id="IPR000757">
    <property type="entry name" value="Beta-glucanase-like"/>
</dbReference>
<dbReference type="Gene3D" id="2.60.120.200">
    <property type="match status" value="1"/>
</dbReference>
<comment type="caution">
    <text evidence="4">The sequence shown here is derived from an EMBL/GenBank/DDBJ whole genome shotgun (WGS) entry which is preliminary data.</text>
</comment>
<evidence type="ECO:0000313" key="5">
    <source>
        <dbReference type="Proteomes" id="UP000031532"/>
    </source>
</evidence>
<accession>A0A9X5E7F4</accession>